<dbReference type="AlphaFoldDB" id="W6MRQ6"/>
<evidence type="ECO:0000259" key="4">
    <source>
        <dbReference type="Pfam" id="PF00389"/>
    </source>
</evidence>
<organism evidence="6 7">
    <name type="scientific">Kuraishia capsulata CBS 1993</name>
    <dbReference type="NCBI Taxonomy" id="1382522"/>
    <lineage>
        <taxon>Eukaryota</taxon>
        <taxon>Fungi</taxon>
        <taxon>Dikarya</taxon>
        <taxon>Ascomycota</taxon>
        <taxon>Saccharomycotina</taxon>
        <taxon>Pichiomycetes</taxon>
        <taxon>Pichiales</taxon>
        <taxon>Pichiaceae</taxon>
        <taxon>Kuraishia</taxon>
    </lineage>
</organism>
<sequence>MLFRRFYSAMSKPQVLRLGPVRYAHRKWDELAKLAEVVQTTAENRSEFIKELDAGKWDKVVAITRTFDSVEVTGRFDEELASHFPPSVKAVCHNGAGYDQVDIPPFLKRKIQVSNVPSIVDDATADTHIYLLLSALRNFQHSHHLLLQGKWETETAKCGGAPIGNDPKGKTLGIFGMGGIGRAVRDRAAPFGFGKVIYHNRNRLSPDLEKDAEYVSFDELLAQSDIVSINIPLNPATRHSINKESISKMKDGVVIINTARGAVIDESALIEALKSGKVKSCGLDVFEHEPHVPKELLELPNVVSLPHMGTHTHETMQSMEEWVVTNVEDLLSKGKVTSIVPELKNESY</sequence>
<gene>
    <name evidence="6" type="ORF">KUCA_T00003912001</name>
</gene>
<protein>
    <recommendedName>
        <fullName evidence="8">D-isomer specific 2-hydroxyacid dehydrogenase NAD-binding domain-containing protein</fullName>
    </recommendedName>
</protein>
<dbReference type="SUPFAM" id="SSF51735">
    <property type="entry name" value="NAD(P)-binding Rossmann-fold domains"/>
    <property type="match status" value="1"/>
</dbReference>
<reference evidence="6" key="1">
    <citation type="submission" date="2013-12" db="EMBL/GenBank/DDBJ databases">
        <authorList>
            <person name="Genoscope - CEA"/>
        </authorList>
    </citation>
    <scope>NUCLEOTIDE SEQUENCE</scope>
    <source>
        <strain evidence="6">CBS 1993</strain>
    </source>
</reference>
<evidence type="ECO:0000313" key="6">
    <source>
        <dbReference type="EMBL" id="CDK27932.1"/>
    </source>
</evidence>
<dbReference type="InterPro" id="IPR029753">
    <property type="entry name" value="D-isomer_DH_CS"/>
</dbReference>
<feature type="domain" description="D-isomer specific 2-hydroxyacid dehydrogenase catalytic" evidence="4">
    <location>
        <begin position="69"/>
        <end position="340"/>
    </location>
</feature>
<proteinExistence type="inferred from homology"/>
<dbReference type="GeneID" id="34521312"/>
<dbReference type="PROSITE" id="PS00671">
    <property type="entry name" value="D_2_HYDROXYACID_DH_3"/>
    <property type="match status" value="1"/>
</dbReference>
<dbReference type="SUPFAM" id="SSF52283">
    <property type="entry name" value="Formate/glycerate dehydrogenase catalytic domain-like"/>
    <property type="match status" value="1"/>
</dbReference>
<dbReference type="OrthoDB" id="9991913at2759"/>
<dbReference type="Pfam" id="PF02826">
    <property type="entry name" value="2-Hacid_dh_C"/>
    <property type="match status" value="1"/>
</dbReference>
<dbReference type="GO" id="GO:0051287">
    <property type="term" value="F:NAD binding"/>
    <property type="evidence" value="ECO:0007669"/>
    <property type="project" value="InterPro"/>
</dbReference>
<dbReference type="GO" id="GO:0047964">
    <property type="term" value="F:glyoxylate reductase (NADH) activity"/>
    <property type="evidence" value="ECO:0007669"/>
    <property type="project" value="EnsemblFungi"/>
</dbReference>
<dbReference type="InterPro" id="IPR050223">
    <property type="entry name" value="D-isomer_2-hydroxyacid_DH"/>
</dbReference>
<dbReference type="GO" id="GO:0030267">
    <property type="term" value="F:glyoxylate reductase (NADPH) activity"/>
    <property type="evidence" value="ECO:0007669"/>
    <property type="project" value="TreeGrafter"/>
</dbReference>
<dbReference type="EMBL" id="HG793128">
    <property type="protein sequence ID" value="CDK27932.1"/>
    <property type="molecule type" value="Genomic_DNA"/>
</dbReference>
<dbReference type="GO" id="GO:0016618">
    <property type="term" value="F:hydroxypyruvate reductase [NAD(P)H] activity"/>
    <property type="evidence" value="ECO:0007669"/>
    <property type="project" value="TreeGrafter"/>
</dbReference>
<evidence type="ECO:0008006" key="8">
    <source>
        <dbReference type="Google" id="ProtNLM"/>
    </source>
</evidence>
<dbReference type="CDD" id="cd12168">
    <property type="entry name" value="Mand_dh_like"/>
    <property type="match status" value="1"/>
</dbReference>
<dbReference type="InterPro" id="IPR029752">
    <property type="entry name" value="D-isomer_DH_CS1"/>
</dbReference>
<comment type="similarity">
    <text evidence="1 3">Belongs to the D-isomer specific 2-hydroxyacid dehydrogenase family.</text>
</comment>
<dbReference type="Proteomes" id="UP000019384">
    <property type="component" value="Unassembled WGS sequence"/>
</dbReference>
<reference evidence="6" key="2">
    <citation type="submission" date="2014-02" db="EMBL/GenBank/DDBJ databases">
        <title>Complete DNA sequence of /Kuraishia capsulata/ illustrates novel genomic features among budding yeasts (/Saccharomycotina/).</title>
        <authorList>
            <person name="Morales L."/>
            <person name="Noel B."/>
            <person name="Porcel B."/>
            <person name="Marcet-Houben M."/>
            <person name="Hullo M-F."/>
            <person name="Sacerdot C."/>
            <person name="Tekaia F."/>
            <person name="Leh-Louis V."/>
            <person name="Despons L."/>
            <person name="Khanna V."/>
            <person name="Aury J-M."/>
            <person name="Barbe V."/>
            <person name="Couloux A."/>
            <person name="Labadie K."/>
            <person name="Pelletier E."/>
            <person name="Souciet J-L."/>
            <person name="Boekhout T."/>
            <person name="Gabaldon T."/>
            <person name="Wincker P."/>
            <person name="Dujon B."/>
        </authorList>
    </citation>
    <scope>NUCLEOTIDE SEQUENCE</scope>
    <source>
        <strain evidence="6">CBS 1993</strain>
    </source>
</reference>
<dbReference type="PANTHER" id="PTHR10996:SF257">
    <property type="entry name" value="GLYOXYLATE REDUCTASE 1"/>
    <property type="match status" value="1"/>
</dbReference>
<keyword evidence="7" id="KW-1185">Reference proteome</keyword>
<feature type="domain" description="D-isomer specific 2-hydroxyacid dehydrogenase NAD-binding" evidence="5">
    <location>
        <begin position="130"/>
        <end position="309"/>
    </location>
</feature>
<dbReference type="GO" id="GO:0005829">
    <property type="term" value="C:cytosol"/>
    <property type="evidence" value="ECO:0007669"/>
    <property type="project" value="TreeGrafter"/>
</dbReference>
<evidence type="ECO:0000256" key="1">
    <source>
        <dbReference type="ARBA" id="ARBA00005854"/>
    </source>
</evidence>
<evidence type="ECO:0000259" key="5">
    <source>
        <dbReference type="Pfam" id="PF02826"/>
    </source>
</evidence>
<keyword evidence="2 3" id="KW-0560">Oxidoreductase</keyword>
<dbReference type="GO" id="GO:0009436">
    <property type="term" value="P:glyoxylate catabolic process"/>
    <property type="evidence" value="ECO:0007669"/>
    <property type="project" value="EnsemblFungi"/>
</dbReference>
<dbReference type="HOGENOM" id="CLU_019796_1_2_1"/>
<evidence type="ECO:0000256" key="2">
    <source>
        <dbReference type="ARBA" id="ARBA00023002"/>
    </source>
</evidence>
<dbReference type="InterPro" id="IPR036291">
    <property type="entry name" value="NAD(P)-bd_dom_sf"/>
</dbReference>
<accession>W6MRQ6</accession>
<evidence type="ECO:0000256" key="3">
    <source>
        <dbReference type="RuleBase" id="RU003719"/>
    </source>
</evidence>
<dbReference type="STRING" id="1382522.W6MRQ6"/>
<dbReference type="RefSeq" id="XP_022459924.1">
    <property type="nucleotide sequence ID" value="XM_022602375.1"/>
</dbReference>
<dbReference type="InterPro" id="IPR006139">
    <property type="entry name" value="D-isomer_2_OHA_DH_cat_dom"/>
</dbReference>
<name>W6MRQ6_9ASCO</name>
<dbReference type="InterPro" id="IPR006140">
    <property type="entry name" value="D-isomer_DH_NAD-bd"/>
</dbReference>
<dbReference type="PROSITE" id="PS00065">
    <property type="entry name" value="D_2_HYDROXYACID_DH_1"/>
    <property type="match status" value="1"/>
</dbReference>
<evidence type="ECO:0000313" key="7">
    <source>
        <dbReference type="Proteomes" id="UP000019384"/>
    </source>
</evidence>
<dbReference type="FunFam" id="3.40.50.720:FF:000026">
    <property type="entry name" value="Glyoxylate/hydroxypyruvate reductase B"/>
    <property type="match status" value="1"/>
</dbReference>
<dbReference type="PANTHER" id="PTHR10996">
    <property type="entry name" value="2-HYDROXYACID DEHYDROGENASE-RELATED"/>
    <property type="match status" value="1"/>
</dbReference>
<dbReference type="Pfam" id="PF00389">
    <property type="entry name" value="2-Hacid_dh"/>
    <property type="match status" value="1"/>
</dbReference>
<dbReference type="Gene3D" id="3.40.50.720">
    <property type="entry name" value="NAD(P)-binding Rossmann-like Domain"/>
    <property type="match status" value="2"/>
</dbReference>